<dbReference type="Proteomes" id="UP000460626">
    <property type="component" value="Unassembled WGS sequence"/>
</dbReference>
<proteinExistence type="inferred from homology"/>
<dbReference type="InterPro" id="IPR010130">
    <property type="entry name" value="T1SS_OMP_TolC"/>
</dbReference>
<dbReference type="Pfam" id="PF02321">
    <property type="entry name" value="OEP"/>
    <property type="match status" value="2"/>
</dbReference>
<dbReference type="PANTHER" id="PTHR30026">
    <property type="entry name" value="OUTER MEMBRANE PROTEIN TOLC"/>
    <property type="match status" value="1"/>
</dbReference>
<evidence type="ECO:0000256" key="1">
    <source>
        <dbReference type="ARBA" id="ARBA00004442"/>
    </source>
</evidence>
<comment type="subcellular location">
    <subcellularLocation>
        <location evidence="1">Cell outer membrane</location>
    </subcellularLocation>
</comment>
<protein>
    <submittedName>
        <fullName evidence="10">TolC family outer membrane protein</fullName>
    </submittedName>
</protein>
<keyword evidence="5" id="KW-0812">Transmembrane</keyword>
<accession>A0A845A6S4</accession>
<keyword evidence="7" id="KW-0998">Cell outer membrane</keyword>
<evidence type="ECO:0000256" key="8">
    <source>
        <dbReference type="SAM" id="Coils"/>
    </source>
</evidence>
<dbReference type="SUPFAM" id="SSF56954">
    <property type="entry name" value="Outer membrane efflux proteins (OEP)"/>
    <property type="match status" value="1"/>
</dbReference>
<evidence type="ECO:0000256" key="5">
    <source>
        <dbReference type="ARBA" id="ARBA00022692"/>
    </source>
</evidence>
<keyword evidence="3" id="KW-0813">Transport</keyword>
<evidence type="ECO:0000256" key="2">
    <source>
        <dbReference type="ARBA" id="ARBA00007613"/>
    </source>
</evidence>
<feature type="coiled-coil region" evidence="8">
    <location>
        <begin position="183"/>
        <end position="210"/>
    </location>
</feature>
<keyword evidence="11" id="KW-1185">Reference proteome</keyword>
<feature type="chain" id="PRO_5032884859" evidence="9">
    <location>
        <begin position="26"/>
        <end position="504"/>
    </location>
</feature>
<dbReference type="GO" id="GO:0009279">
    <property type="term" value="C:cell outer membrane"/>
    <property type="evidence" value="ECO:0007669"/>
    <property type="project" value="UniProtKB-SubCell"/>
</dbReference>
<reference evidence="10 11" key="1">
    <citation type="submission" date="2019-12" db="EMBL/GenBank/DDBJ databases">
        <title>Genomic-based taxomic classification of the family Erythrobacteraceae.</title>
        <authorList>
            <person name="Xu L."/>
        </authorList>
    </citation>
    <scope>NUCLEOTIDE SEQUENCE [LARGE SCALE GENOMIC DNA]</scope>
    <source>
        <strain evidence="10 11">RC4-10-4</strain>
    </source>
</reference>
<evidence type="ECO:0000256" key="4">
    <source>
        <dbReference type="ARBA" id="ARBA00022452"/>
    </source>
</evidence>
<comment type="caution">
    <text evidence="10">The sequence shown here is derived from an EMBL/GenBank/DDBJ whole genome shotgun (WGS) entry which is preliminary data.</text>
</comment>
<name>A0A845A6S4_9SPHN</name>
<dbReference type="OrthoDB" id="9789368at2"/>
<keyword evidence="4" id="KW-1134">Transmembrane beta strand</keyword>
<dbReference type="NCBIfam" id="TIGR01844">
    <property type="entry name" value="type_I_sec_TolC"/>
    <property type="match status" value="1"/>
</dbReference>
<sequence length="504" mass="52767">MRRASRLALLLAGACVIAAPLAVPAAADTLEEALALAYLNNPTLEGARAQLRVTDETVVIQRAAGLPTVDTSGGYTEFIAQGGNSFISPDRQATANLSLGVPIYQGGAVRNGLLAAEYRIDAGRADLRGTESSLFSQVVAAYMDVILNEALVGLSANNVDVLAVNVEATSDRFTIGDLTRTDVAQSESRLATARGDLRTAQANLVAARERYIQLVGKAPENLQPPRPLGDLPADVETAVDVALADNPDLIAAQQLAEAADYDIAVAGAGRLPRVELVGGPGYTNYLGSLGTVPGSGTVADQDSLSLQAGVRLSLPLFQGGRIAAQQRQAGARAQAALEQVVAAERAVISQVRAAYSSWRASNAIIASSQTAVDAASLSLEGVRAENSVGNRTVLDILDAQQELLRAQVQLVTARRNAYVAGFTLLAAMGRAEARDLGVVEDSELYDPRANYNRVRDIIWDWQRDPAPVTRSTRTVDIPAADGDIPGTISVPEGAGTGIVEPMGN</sequence>
<dbReference type="GO" id="GO:1990281">
    <property type="term" value="C:efflux pump complex"/>
    <property type="evidence" value="ECO:0007669"/>
    <property type="project" value="TreeGrafter"/>
</dbReference>
<evidence type="ECO:0000256" key="7">
    <source>
        <dbReference type="ARBA" id="ARBA00023237"/>
    </source>
</evidence>
<evidence type="ECO:0000256" key="3">
    <source>
        <dbReference type="ARBA" id="ARBA00022448"/>
    </source>
</evidence>
<dbReference type="GO" id="GO:0015562">
    <property type="term" value="F:efflux transmembrane transporter activity"/>
    <property type="evidence" value="ECO:0007669"/>
    <property type="project" value="InterPro"/>
</dbReference>
<dbReference type="EMBL" id="WTYH01000001">
    <property type="protein sequence ID" value="MXO94627.1"/>
    <property type="molecule type" value="Genomic_DNA"/>
</dbReference>
<gene>
    <name evidence="10" type="ORF">GRI62_13565</name>
</gene>
<evidence type="ECO:0000313" key="11">
    <source>
        <dbReference type="Proteomes" id="UP000460626"/>
    </source>
</evidence>
<comment type="similarity">
    <text evidence="2">Belongs to the outer membrane factor (OMF) (TC 1.B.17) family.</text>
</comment>
<dbReference type="GO" id="GO:0015288">
    <property type="term" value="F:porin activity"/>
    <property type="evidence" value="ECO:0007669"/>
    <property type="project" value="TreeGrafter"/>
</dbReference>
<dbReference type="InterPro" id="IPR051906">
    <property type="entry name" value="TolC-like"/>
</dbReference>
<keyword evidence="9" id="KW-0732">Signal</keyword>
<feature type="signal peptide" evidence="9">
    <location>
        <begin position="1"/>
        <end position="25"/>
    </location>
</feature>
<dbReference type="PANTHER" id="PTHR30026:SF22">
    <property type="entry name" value="OUTER MEMBRANE EFFLUX PROTEIN"/>
    <property type="match status" value="1"/>
</dbReference>
<evidence type="ECO:0000256" key="6">
    <source>
        <dbReference type="ARBA" id="ARBA00023136"/>
    </source>
</evidence>
<evidence type="ECO:0000313" key="10">
    <source>
        <dbReference type="EMBL" id="MXO94627.1"/>
    </source>
</evidence>
<keyword evidence="8" id="KW-0175">Coiled coil</keyword>
<dbReference type="InterPro" id="IPR003423">
    <property type="entry name" value="OMP_efflux"/>
</dbReference>
<dbReference type="RefSeq" id="WP_131451248.1">
    <property type="nucleotide sequence ID" value="NZ_BMJK01000001.1"/>
</dbReference>
<dbReference type="Gene3D" id="1.20.1600.10">
    <property type="entry name" value="Outer membrane efflux proteins (OEP)"/>
    <property type="match status" value="1"/>
</dbReference>
<dbReference type="AlphaFoldDB" id="A0A845A6S4"/>
<keyword evidence="6" id="KW-0472">Membrane</keyword>
<evidence type="ECO:0000256" key="9">
    <source>
        <dbReference type="SAM" id="SignalP"/>
    </source>
</evidence>
<organism evidence="10 11">
    <name type="scientific">Aurantiacibacter arachoides</name>
    <dbReference type="NCBI Taxonomy" id="1850444"/>
    <lineage>
        <taxon>Bacteria</taxon>
        <taxon>Pseudomonadati</taxon>
        <taxon>Pseudomonadota</taxon>
        <taxon>Alphaproteobacteria</taxon>
        <taxon>Sphingomonadales</taxon>
        <taxon>Erythrobacteraceae</taxon>
        <taxon>Aurantiacibacter</taxon>
    </lineage>
</organism>